<dbReference type="InterPro" id="IPR000888">
    <property type="entry name" value="RmlC-like"/>
</dbReference>
<dbReference type="SUPFAM" id="SSF51182">
    <property type="entry name" value="RmlC-like cupins"/>
    <property type="match status" value="1"/>
</dbReference>
<comment type="caution">
    <text evidence="1">The sequence shown here is derived from an EMBL/GenBank/DDBJ whole genome shotgun (WGS) entry which is preliminary data.</text>
</comment>
<reference evidence="1" key="1">
    <citation type="submission" date="2013-08" db="EMBL/GenBank/DDBJ databases">
        <authorList>
            <person name="Mendez C."/>
            <person name="Richter M."/>
            <person name="Ferrer M."/>
            <person name="Sanchez J."/>
        </authorList>
    </citation>
    <scope>NUCLEOTIDE SEQUENCE</scope>
</reference>
<gene>
    <name evidence="1" type="ORF">B1B_14609</name>
</gene>
<accession>T1AKL3</accession>
<reference evidence="1" key="2">
    <citation type="journal article" date="2014" name="ISME J.">
        <title>Microbial stratification in low pH oxic and suboxic macroscopic growths along an acid mine drainage.</title>
        <authorList>
            <person name="Mendez-Garcia C."/>
            <person name="Mesa V."/>
            <person name="Sprenger R.R."/>
            <person name="Richter M."/>
            <person name="Diez M.S."/>
            <person name="Solano J."/>
            <person name="Bargiela R."/>
            <person name="Golyshina O.V."/>
            <person name="Manteca A."/>
            <person name="Ramos J.L."/>
            <person name="Gallego J.R."/>
            <person name="Llorente I."/>
            <person name="Martins Dos Santos V.A."/>
            <person name="Jensen O.N."/>
            <person name="Pelaez A.I."/>
            <person name="Sanchez J."/>
            <person name="Ferrer M."/>
        </authorList>
    </citation>
    <scope>NUCLEOTIDE SEQUENCE</scope>
</reference>
<name>T1AKL3_9ZZZZ</name>
<feature type="non-terminal residue" evidence="1">
    <location>
        <position position="93"/>
    </location>
</feature>
<dbReference type="GO" id="GO:0019305">
    <property type="term" value="P:dTDP-rhamnose biosynthetic process"/>
    <property type="evidence" value="ECO:0007669"/>
    <property type="project" value="TreeGrafter"/>
</dbReference>
<proteinExistence type="predicted"/>
<sequence length="93" mass="10605">MPLEGVLRRTLTRRPDERGYFAEILRNDWTDFTLGEAPVQANLSMSYPGIVRAWHRHGRGQVDYFVVVQGAVKICAYDDRPGSRTRGELAELV</sequence>
<dbReference type="GO" id="GO:0008830">
    <property type="term" value="F:dTDP-4-dehydrorhamnose 3,5-epimerase activity"/>
    <property type="evidence" value="ECO:0007669"/>
    <property type="project" value="InterPro"/>
</dbReference>
<dbReference type="GO" id="GO:0000271">
    <property type="term" value="P:polysaccharide biosynthetic process"/>
    <property type="evidence" value="ECO:0007669"/>
    <property type="project" value="TreeGrafter"/>
</dbReference>
<organism evidence="1">
    <name type="scientific">mine drainage metagenome</name>
    <dbReference type="NCBI Taxonomy" id="410659"/>
    <lineage>
        <taxon>unclassified sequences</taxon>
        <taxon>metagenomes</taxon>
        <taxon>ecological metagenomes</taxon>
    </lineage>
</organism>
<evidence type="ECO:0000313" key="1">
    <source>
        <dbReference type="EMBL" id="EQD41304.1"/>
    </source>
</evidence>
<dbReference type="GO" id="GO:0005829">
    <property type="term" value="C:cytosol"/>
    <property type="evidence" value="ECO:0007669"/>
    <property type="project" value="TreeGrafter"/>
</dbReference>
<dbReference type="PANTHER" id="PTHR21047:SF2">
    <property type="entry name" value="THYMIDINE DIPHOSPHO-4-KETO-RHAMNOSE 3,5-EPIMERASE"/>
    <property type="match status" value="1"/>
</dbReference>
<dbReference type="AlphaFoldDB" id="T1AKL3"/>
<dbReference type="Pfam" id="PF00908">
    <property type="entry name" value="dTDP_sugar_isom"/>
    <property type="match status" value="1"/>
</dbReference>
<protein>
    <submittedName>
        <fullName evidence="1">dTDP-4-dehydrorhamnose 3,5-epimerase</fullName>
    </submittedName>
</protein>
<dbReference type="InterPro" id="IPR014710">
    <property type="entry name" value="RmlC-like_jellyroll"/>
</dbReference>
<dbReference type="Gene3D" id="2.60.120.10">
    <property type="entry name" value="Jelly Rolls"/>
    <property type="match status" value="1"/>
</dbReference>
<dbReference type="InterPro" id="IPR011051">
    <property type="entry name" value="RmlC_Cupin_sf"/>
</dbReference>
<dbReference type="PANTHER" id="PTHR21047">
    <property type="entry name" value="DTDP-6-DEOXY-D-GLUCOSE-3,5 EPIMERASE"/>
    <property type="match status" value="1"/>
</dbReference>
<dbReference type="EMBL" id="AUZY01009695">
    <property type="protein sequence ID" value="EQD41304.1"/>
    <property type="molecule type" value="Genomic_DNA"/>
</dbReference>